<dbReference type="EMBL" id="MTHB01000014">
    <property type="protein sequence ID" value="OXC80450.1"/>
    <property type="molecule type" value="Genomic_DNA"/>
</dbReference>
<dbReference type="RefSeq" id="WP_089158935.1">
    <property type="nucleotide sequence ID" value="NZ_MTHB01000014.1"/>
</dbReference>
<feature type="region of interest" description="Disordered" evidence="1">
    <location>
        <begin position="1"/>
        <end position="23"/>
    </location>
</feature>
<proteinExistence type="predicted"/>
<dbReference type="InterPro" id="IPR025391">
    <property type="entry name" value="DUF4123"/>
</dbReference>
<name>A0A226XBR5_CABSO</name>
<reference evidence="4" key="1">
    <citation type="submission" date="2017-01" db="EMBL/GenBank/DDBJ databases">
        <title>Genome Analysis of Deinococcus marmoris KOPRI26562.</title>
        <authorList>
            <person name="Kim J.H."/>
            <person name="Oh H.-M."/>
        </authorList>
    </citation>
    <scope>NUCLEOTIDE SEQUENCE [LARGE SCALE GENOMIC DNA]</scope>
    <source>
        <strain evidence="4">PAMC 26633</strain>
    </source>
</reference>
<dbReference type="Proteomes" id="UP000214720">
    <property type="component" value="Unassembled WGS sequence"/>
</dbReference>
<evidence type="ECO:0000313" key="4">
    <source>
        <dbReference type="Proteomes" id="UP000214720"/>
    </source>
</evidence>
<gene>
    <name evidence="3" type="ORF">BSU04_01540</name>
</gene>
<accession>A0A226XBR5</accession>
<dbReference type="AlphaFoldDB" id="A0A226XBR5"/>
<evidence type="ECO:0000256" key="1">
    <source>
        <dbReference type="SAM" id="MobiDB-lite"/>
    </source>
</evidence>
<dbReference type="Pfam" id="PF13503">
    <property type="entry name" value="DUF4123"/>
    <property type="match status" value="1"/>
</dbReference>
<feature type="compositionally biased region" description="Polar residues" evidence="1">
    <location>
        <begin position="1"/>
        <end position="14"/>
    </location>
</feature>
<evidence type="ECO:0000259" key="2">
    <source>
        <dbReference type="Pfam" id="PF13503"/>
    </source>
</evidence>
<organism evidence="3 4">
    <name type="scientific">Caballeronia sordidicola</name>
    <name type="common">Burkholderia sordidicola</name>
    <dbReference type="NCBI Taxonomy" id="196367"/>
    <lineage>
        <taxon>Bacteria</taxon>
        <taxon>Pseudomonadati</taxon>
        <taxon>Pseudomonadota</taxon>
        <taxon>Betaproteobacteria</taxon>
        <taxon>Burkholderiales</taxon>
        <taxon>Burkholderiaceae</taxon>
        <taxon>Caballeronia</taxon>
    </lineage>
</organism>
<protein>
    <recommendedName>
        <fullName evidence="2">DUF4123 domain-containing protein</fullName>
    </recommendedName>
</protein>
<feature type="domain" description="DUF4123" evidence="2">
    <location>
        <begin position="89"/>
        <end position="181"/>
    </location>
</feature>
<dbReference type="OrthoDB" id="6660528at2"/>
<sequence length="333" mass="36753">MTSPSYGQGRNPGSNAEDGGDAAVVPDADRSAAILRAWFSQRPEARCLLAVDPSRRPLTDRPDAGVFFSEQTAVPVEIAHEAFPDEHRPYLIELDLSTPEGAKLLLESVRLAFEDRHPDVVARGQGQRIGGWLASTAPAAEVAAYWSRQVLQVDESGRRCALRFYDSRALALIWSILTTGQKQVLLGPVNAWHALDASARACVYTAEVALQSSLLLTREQWQAIHRHGVVNKALGLHMHATGRQPHRHELETAVASAARAEQYGLQDPDDRVAFVGHALSWHPRFDAHPRVREALQLLPGLLYAAAVSELSPSEIEEIRRGAWFEQKPTRRTV</sequence>
<comment type="caution">
    <text evidence="3">The sequence shown here is derived from an EMBL/GenBank/DDBJ whole genome shotgun (WGS) entry which is preliminary data.</text>
</comment>
<evidence type="ECO:0000313" key="3">
    <source>
        <dbReference type="EMBL" id="OXC80450.1"/>
    </source>
</evidence>